<dbReference type="PROSITE" id="PS51077">
    <property type="entry name" value="HTH_ICLR"/>
    <property type="match status" value="1"/>
</dbReference>
<evidence type="ECO:0000259" key="5">
    <source>
        <dbReference type="PROSITE" id="PS51078"/>
    </source>
</evidence>
<dbReference type="InterPro" id="IPR050707">
    <property type="entry name" value="HTH_MetabolicPath_Reg"/>
</dbReference>
<gene>
    <name evidence="6" type="ORF">BCF44_12413</name>
</gene>
<evidence type="ECO:0000313" key="6">
    <source>
        <dbReference type="EMBL" id="REH29586.1"/>
    </source>
</evidence>
<reference evidence="6 7" key="1">
    <citation type="submission" date="2018-08" db="EMBL/GenBank/DDBJ databases">
        <title>Genomic Encyclopedia of Archaeal and Bacterial Type Strains, Phase II (KMG-II): from individual species to whole genera.</title>
        <authorList>
            <person name="Goeker M."/>
        </authorList>
    </citation>
    <scope>NUCLEOTIDE SEQUENCE [LARGE SCALE GENOMIC DNA]</scope>
    <source>
        <strain evidence="6 7">DSM 45791</strain>
    </source>
</reference>
<dbReference type="Proteomes" id="UP000256269">
    <property type="component" value="Unassembled WGS sequence"/>
</dbReference>
<keyword evidence="3" id="KW-0804">Transcription</keyword>
<dbReference type="GO" id="GO:0003677">
    <property type="term" value="F:DNA binding"/>
    <property type="evidence" value="ECO:0007669"/>
    <property type="project" value="UniProtKB-KW"/>
</dbReference>
<dbReference type="GO" id="GO:0045892">
    <property type="term" value="P:negative regulation of DNA-templated transcription"/>
    <property type="evidence" value="ECO:0007669"/>
    <property type="project" value="TreeGrafter"/>
</dbReference>
<dbReference type="Pfam" id="PF09339">
    <property type="entry name" value="HTH_IclR"/>
    <property type="match status" value="1"/>
</dbReference>
<dbReference type="InterPro" id="IPR014757">
    <property type="entry name" value="Tscrpt_reg_IclR_C"/>
</dbReference>
<name>A0A3E0GV82_9PSEU</name>
<dbReference type="SUPFAM" id="SSF55781">
    <property type="entry name" value="GAF domain-like"/>
    <property type="match status" value="1"/>
</dbReference>
<comment type="caution">
    <text evidence="6">The sequence shown here is derived from an EMBL/GenBank/DDBJ whole genome shotgun (WGS) entry which is preliminary data.</text>
</comment>
<keyword evidence="1" id="KW-0805">Transcription regulation</keyword>
<evidence type="ECO:0000256" key="3">
    <source>
        <dbReference type="ARBA" id="ARBA00023163"/>
    </source>
</evidence>
<dbReference type="AlphaFoldDB" id="A0A3E0GV82"/>
<dbReference type="InterPro" id="IPR005471">
    <property type="entry name" value="Tscrpt_reg_IclR_N"/>
</dbReference>
<dbReference type="InterPro" id="IPR029016">
    <property type="entry name" value="GAF-like_dom_sf"/>
</dbReference>
<evidence type="ECO:0000313" key="7">
    <source>
        <dbReference type="Proteomes" id="UP000256269"/>
    </source>
</evidence>
<proteinExistence type="predicted"/>
<keyword evidence="2" id="KW-0238">DNA-binding</keyword>
<dbReference type="SUPFAM" id="SSF46785">
    <property type="entry name" value="Winged helix' DNA-binding domain"/>
    <property type="match status" value="1"/>
</dbReference>
<dbReference type="GO" id="GO:0003700">
    <property type="term" value="F:DNA-binding transcription factor activity"/>
    <property type="evidence" value="ECO:0007669"/>
    <property type="project" value="TreeGrafter"/>
</dbReference>
<dbReference type="PROSITE" id="PS51078">
    <property type="entry name" value="ICLR_ED"/>
    <property type="match status" value="1"/>
</dbReference>
<accession>A0A3E0GV82</accession>
<evidence type="ECO:0000256" key="2">
    <source>
        <dbReference type="ARBA" id="ARBA00023125"/>
    </source>
</evidence>
<protein>
    <submittedName>
        <fullName evidence="6">IclR family acetate operon transcriptional repressor</fullName>
    </submittedName>
</protein>
<sequence>MTPDLPHTTSGSERILTEVEPAVTGTQSVFRALSILRAFTAQRPTLTGPEVAALFGYSLPTAYRLLRALEAERFLVFDRDSRAYSPGPEILRLAGVMLHRDALVAQTQTSLIRLRALTGETVAVCWRLGNRCTCTQELPGPHPQRIETGIGVEFPLTRGAAGKALLLDLDEAGVRALLSEPDVPEPAGGVDTLLAELRLGRELGYLVETLDDVVTIAAPIPWIQPGLAVYAVTAPESRFGPAARAAVARTVVEEMDRLRSILRKRNPFA</sequence>
<feature type="domain" description="IclR-ED" evidence="5">
    <location>
        <begin position="89"/>
        <end position="269"/>
    </location>
</feature>
<dbReference type="EMBL" id="QUNO01000024">
    <property type="protein sequence ID" value="REH29586.1"/>
    <property type="molecule type" value="Genomic_DNA"/>
</dbReference>
<dbReference type="PANTHER" id="PTHR30136:SF35">
    <property type="entry name" value="HTH-TYPE TRANSCRIPTIONAL REGULATOR RV1719"/>
    <property type="match status" value="1"/>
</dbReference>
<dbReference type="PANTHER" id="PTHR30136">
    <property type="entry name" value="HELIX-TURN-HELIX TRANSCRIPTIONAL REGULATOR, ICLR FAMILY"/>
    <property type="match status" value="1"/>
</dbReference>
<evidence type="ECO:0000259" key="4">
    <source>
        <dbReference type="PROSITE" id="PS51077"/>
    </source>
</evidence>
<dbReference type="SMART" id="SM00346">
    <property type="entry name" value="HTH_ICLR"/>
    <property type="match status" value="1"/>
</dbReference>
<dbReference type="Gene3D" id="3.30.450.40">
    <property type="match status" value="1"/>
</dbReference>
<feature type="domain" description="HTH iclR-type" evidence="4">
    <location>
        <begin position="26"/>
        <end position="88"/>
    </location>
</feature>
<organism evidence="6 7">
    <name type="scientific">Kutzneria buriramensis</name>
    <dbReference type="NCBI Taxonomy" id="1045776"/>
    <lineage>
        <taxon>Bacteria</taxon>
        <taxon>Bacillati</taxon>
        <taxon>Actinomycetota</taxon>
        <taxon>Actinomycetes</taxon>
        <taxon>Pseudonocardiales</taxon>
        <taxon>Pseudonocardiaceae</taxon>
        <taxon>Kutzneria</taxon>
    </lineage>
</organism>
<dbReference type="InterPro" id="IPR036388">
    <property type="entry name" value="WH-like_DNA-bd_sf"/>
</dbReference>
<dbReference type="Gene3D" id="1.10.10.10">
    <property type="entry name" value="Winged helix-like DNA-binding domain superfamily/Winged helix DNA-binding domain"/>
    <property type="match status" value="1"/>
</dbReference>
<dbReference type="InterPro" id="IPR036390">
    <property type="entry name" value="WH_DNA-bd_sf"/>
</dbReference>
<dbReference type="Pfam" id="PF01614">
    <property type="entry name" value="IclR_C"/>
    <property type="match status" value="1"/>
</dbReference>
<keyword evidence="7" id="KW-1185">Reference proteome</keyword>
<evidence type="ECO:0000256" key="1">
    <source>
        <dbReference type="ARBA" id="ARBA00023015"/>
    </source>
</evidence>